<protein>
    <recommendedName>
        <fullName evidence="3">HNH endonuclease</fullName>
    </recommendedName>
</protein>
<accession>A0A4R4ZDT2</accession>
<comment type="caution">
    <text evidence="1">The sequence shown here is derived from an EMBL/GenBank/DDBJ whole genome shotgun (WGS) entry which is preliminary data.</text>
</comment>
<dbReference type="Proteomes" id="UP000295124">
    <property type="component" value="Unassembled WGS sequence"/>
</dbReference>
<proteinExistence type="predicted"/>
<sequence length="317" mass="35054">MGKFVDCPFCGQRGVKTKEHVWAQWLHETAGAQALLDGTHGERIAREHRVFRKDQQGRYRAEAETPGPYAKWLPNLTVDVCRDCNGGWMSRLESDAKAILAPFIFSGTTTRLSAEDLRTLTIWATKSWMAYALTVALQQNPFTEAEYRGMAESAQPLGRSQVWLLHSTEPRAQVAMGITSTLHSFEPPDLEKTPNNTAYAYLAVAGVVMALLLLSTEVIDALRSLPDGDEVLDGFMVPPMSKSPVVRRAWPGPRPQYFPLGVLPDADLAAFIEGAPRLFSETGLPVDGLTDEAVAAVREEFLSGADPVDLRRRWEAE</sequence>
<reference evidence="1 2" key="1">
    <citation type="submission" date="2019-03" db="EMBL/GenBank/DDBJ databases">
        <title>Draft genome sequences of novel Actinobacteria.</title>
        <authorList>
            <person name="Sahin N."/>
            <person name="Ay H."/>
            <person name="Saygin H."/>
        </authorList>
    </citation>
    <scope>NUCLEOTIDE SEQUENCE [LARGE SCALE GENOMIC DNA]</scope>
    <source>
        <strain evidence="1 2">JCM 13523</strain>
    </source>
</reference>
<dbReference type="AlphaFoldDB" id="A0A4R4ZDT2"/>
<organism evidence="1 2">
    <name type="scientific">Kribbella antibiotica</name>
    <dbReference type="NCBI Taxonomy" id="190195"/>
    <lineage>
        <taxon>Bacteria</taxon>
        <taxon>Bacillati</taxon>
        <taxon>Actinomycetota</taxon>
        <taxon>Actinomycetes</taxon>
        <taxon>Propionibacteriales</taxon>
        <taxon>Kribbellaceae</taxon>
        <taxon>Kribbella</taxon>
    </lineage>
</organism>
<evidence type="ECO:0000313" key="1">
    <source>
        <dbReference type="EMBL" id="TDD55429.1"/>
    </source>
</evidence>
<dbReference type="EMBL" id="SMKX01000088">
    <property type="protein sequence ID" value="TDD55429.1"/>
    <property type="molecule type" value="Genomic_DNA"/>
</dbReference>
<gene>
    <name evidence="1" type="ORF">E1263_26115</name>
</gene>
<evidence type="ECO:0008006" key="3">
    <source>
        <dbReference type="Google" id="ProtNLM"/>
    </source>
</evidence>
<keyword evidence="2" id="KW-1185">Reference proteome</keyword>
<evidence type="ECO:0000313" key="2">
    <source>
        <dbReference type="Proteomes" id="UP000295124"/>
    </source>
</evidence>
<name>A0A4R4ZDT2_9ACTN</name>
<dbReference type="RefSeq" id="WP_132171918.1">
    <property type="nucleotide sequence ID" value="NZ_SMKX01000088.1"/>
</dbReference>
<dbReference type="OrthoDB" id="4578725at2"/>